<feature type="domain" description="Outer membrane channel protein CpnT-like N-terminal" evidence="9">
    <location>
        <begin position="12"/>
        <end position="142"/>
    </location>
</feature>
<evidence type="ECO:0000256" key="4">
    <source>
        <dbReference type="ARBA" id="ARBA00022840"/>
    </source>
</evidence>
<comment type="similarity">
    <text evidence="1">Belongs to the zeta toxin family.</text>
</comment>
<dbReference type="SUPFAM" id="SSF52540">
    <property type="entry name" value="P-loop containing nucleoside triphosphate hydrolases"/>
    <property type="match status" value="1"/>
</dbReference>
<evidence type="ECO:0000259" key="8">
    <source>
        <dbReference type="Pfam" id="PF06414"/>
    </source>
</evidence>
<dbReference type="EC" id="2.7.1.176" evidence="2"/>
<evidence type="ECO:0000256" key="3">
    <source>
        <dbReference type="ARBA" id="ARBA00022741"/>
    </source>
</evidence>
<evidence type="ECO:0000256" key="5">
    <source>
        <dbReference type="ARBA" id="ARBA00032897"/>
    </source>
</evidence>
<evidence type="ECO:0000256" key="6">
    <source>
        <dbReference type="ARBA" id="ARBA00048178"/>
    </source>
</evidence>
<comment type="catalytic activity">
    <reaction evidence="6">
        <text>UDP-N-acetyl-alpha-D-glucosamine + ATP = UDP-N-acetyl-alpha-D-glucosamine 3'-phosphate + ADP + H(+)</text>
        <dbReference type="Rhea" id="RHEA:32671"/>
        <dbReference type="ChEBI" id="CHEBI:15378"/>
        <dbReference type="ChEBI" id="CHEBI:30616"/>
        <dbReference type="ChEBI" id="CHEBI:57705"/>
        <dbReference type="ChEBI" id="CHEBI:64353"/>
        <dbReference type="ChEBI" id="CHEBI:456216"/>
        <dbReference type="EC" id="2.7.1.176"/>
    </reaction>
</comment>
<feature type="compositionally biased region" description="Basic and acidic residues" evidence="7">
    <location>
        <begin position="349"/>
        <end position="373"/>
    </location>
</feature>
<dbReference type="Pfam" id="PF06414">
    <property type="entry name" value="Zeta_toxin"/>
    <property type="match status" value="1"/>
</dbReference>
<feature type="compositionally biased region" description="Polar residues" evidence="7">
    <location>
        <begin position="552"/>
        <end position="572"/>
    </location>
</feature>
<dbReference type="RefSeq" id="WP_196149924.1">
    <property type="nucleotide sequence ID" value="NZ_JADMLG010000005.1"/>
</dbReference>
<evidence type="ECO:0000256" key="7">
    <source>
        <dbReference type="SAM" id="MobiDB-lite"/>
    </source>
</evidence>
<feature type="compositionally biased region" description="Basic and acidic residues" evidence="7">
    <location>
        <begin position="1142"/>
        <end position="1152"/>
    </location>
</feature>
<dbReference type="Proteomes" id="UP000655751">
    <property type="component" value="Unassembled WGS sequence"/>
</dbReference>
<feature type="region of interest" description="Disordered" evidence="7">
    <location>
        <begin position="1496"/>
        <end position="1560"/>
    </location>
</feature>
<dbReference type="PANTHER" id="PTHR31153:SF1">
    <property type="entry name" value="CALMODULIN CALCIUM-DEPENDENT NAD KINASE"/>
    <property type="match status" value="1"/>
</dbReference>
<dbReference type="Pfam" id="PF25547">
    <property type="entry name" value="WXG100_2"/>
    <property type="match status" value="1"/>
</dbReference>
<dbReference type="GO" id="GO:0005524">
    <property type="term" value="F:ATP binding"/>
    <property type="evidence" value="ECO:0007669"/>
    <property type="project" value="UniProtKB-KW"/>
</dbReference>
<accession>A0A931I9T5</accession>
<dbReference type="GO" id="GO:0016301">
    <property type="term" value="F:kinase activity"/>
    <property type="evidence" value="ECO:0007669"/>
    <property type="project" value="InterPro"/>
</dbReference>
<feature type="compositionally biased region" description="Low complexity" evidence="7">
    <location>
        <begin position="458"/>
        <end position="501"/>
    </location>
</feature>
<organism evidence="10 11">
    <name type="scientific">Nocardia bovistercoris</name>
    <dbReference type="NCBI Taxonomy" id="2785916"/>
    <lineage>
        <taxon>Bacteria</taxon>
        <taxon>Bacillati</taxon>
        <taxon>Actinomycetota</taxon>
        <taxon>Actinomycetes</taxon>
        <taxon>Mycobacteriales</taxon>
        <taxon>Nocardiaceae</taxon>
        <taxon>Nocardia</taxon>
    </lineage>
</organism>
<keyword evidence="4" id="KW-0067">ATP-binding</keyword>
<sequence length="2250" mass="240775">MSAVTAMWEWIPGWILTALNFGMKYPEGDEDDLFDLGDDWRTAADALRALEPELRTVSAATQKFYTGEGAVQAEQEFGKLFSGEASIEETAKALDDLATFTRKGGTDLEHTKIMEAVFAGITCYSVYQLLAAWPWGSAGVPLALGAGRTAVGIAAEQGAKKLALEAGKVGLRNLLKPYLRQIAVAGLKMGAMGAGLDLGIQGYQVAAGHRDGGIDLNQTLHTGVSWAAGGVVAAPVGMGMNRLLGSALTPATRGLISGVTAGAAGGFGMYGAGLGYQVAEQWLAHGHVDWSKVDTTFQWQMVGAGAALGAMHGVRAAGAHPGAAPTVGREGTAPPESRPAASRNPIVTEETRQAGKQAFRDLSKEVHPDKLPVGEAGRADAIIREATQVQADAKANGGYSDQHVARLNELRQEWASASTGDGSVAHPGSAAPTEAAAVRPETAPQTHATDTGARTADSGARPAAPAERAGTAAAADSAARSAPQAERVARVVAPERAAAPERSASLPRESAADAGAADKTGRAGAGRADVDSRGANLAAGQQDRQAPVSRGPETSTVTSETASGQKDVSTVTARAAEPIRDVVSAPRAPESVGRAVESVPPERPLVPERAGDPGARGVEPVQRHTAGEPGSRANAVEPVSGAERRELAGIGSSEPQRPVTAGTGEIRAPELPDAARGFDPERPPARSVNNCGELALWRAAAQTGNGSIRLVEPGSVGPEGMRARDLETAAGGELVKVEGTGERSPHQRIADELARVGGDATVLVVDERTGPLGNHGVGAHAYVMFHDRATGKVMVDDPMRGGVFEFESAAPVAAEHTWGVHYGAEGEQVHPLADGAATRTREFAVGDTEPSSWGIPEFPETLAADHPLLRKTWDIQTPERQAFRDELVENALAGVEPPTDRAPVMYAMGGGSASGKGFLVQLLLKSGVLPRENVVHIDPDSFKEMIPEYRQIIAEGDHRASTMVQSESGEVYGAARNAAWERGLDVILEATMANAESGLRHFQRAHEAGHEVHFIAVTADPATAVTRNYERALQTGRYVPTDVLLKTHKGAAEAFPVLAEAADRVELYDTSGGGVPKLIAIKAPGTEMRILDEAAYARFLNKANLDPAASGPATLYPTERAGLAAETPGAPPAERAGPAPERPAETAVEPREGGASTSDALVTRESDSAHIRDSAETPVEFASAPVLHEILGPDHTVSEFSTALTDRAMEAARQNGTTPEAELMQFVLQRAVARIFTENPHAWILKGGESFLTRFPEGRATTDLDLIRITEGDPARMEVDYNAALARDHGDHLRFVWEKNQPVASGRGIRVFHTVYLGREPIMDLSIDLVPNREIAGYSNESTHWVGEQHPFPARQLFRFEGVGDPSSVRILTMDGFLRQKVAAMYTYDRDNGALPKRCNDLVDLTMLALKTSWDGPRAHEMLRQEFELRRAQDEKIFPPEKFTNPNPKWGREYAKHAQSTPGLPFTTLNEALPLLENFLDPLLRPERPNADWDHRTLSWVPRNGPEVHGGAPGSGAPGAGIEPSPPRSGPAPAESRGSGESRAGIPVAPLTDGLPSPAGALHPAEVKLIAATGDGPPSTVFAEPERIPQWDRLAGGRDTAGSVVSTIDRAMTDPSLPTLADKLAVVRDGLLPEAAGSPSPVKNLDSKNLRFYSYAAGELFIHSAAAMTDPATTIEVGYHRDQVFRDYAREAKANQVSYHGELPEGMTREQADAVALWRAGKGQSVTDVAPAELVRDLLDMHAKPLVDALTVRDRIINEYGVAPERVRIAYGGLKEEDLLKGQTKHTRAHIRALEAIRVDPEGARASMVEAMTGTGERAEQRWQRAGAVVERIEAAAAEHGRSTEKVTLLWVRDQRANPTANRNGLDTQPGVLRQIIEQTKVADPERHIVLVGDDIFHNRTGLREEWAADGVLDGVDARTMVKFWDKADNGGVALGPGEQALVFHRLLQGRDVVQVGTESGALEIPALLGVPTVYLENQVFHLNKGNRWLLMAQEWRYGHFETVRRVDGSVQLDTSGHPVREFHQVGATRPAPLPAVTRVQFGPDLAVPKDRQDVPTDFPHQRVALTADRVYRLVETGELDRWTHRLGRSAAEGAGVPSEWSAEQWTRSEYYADQLHRWLHTEATPESVSRKWDAIRLALRGVLDPGFRVDPEIPNDTLIHPYVVLRTDHPIPVAERDLLSHAYAAPAAERPAAVVAALRTLLADPVLRGRAVADEMLSRLDEAELATLRLSIAWVIESAARGRPTVGAG</sequence>
<evidence type="ECO:0000256" key="2">
    <source>
        <dbReference type="ARBA" id="ARBA00011963"/>
    </source>
</evidence>
<comment type="caution">
    <text evidence="10">The sequence shown here is derived from an EMBL/GenBank/DDBJ whole genome shotgun (WGS) entry which is preliminary data.</text>
</comment>
<reference evidence="10" key="1">
    <citation type="submission" date="2020-11" db="EMBL/GenBank/DDBJ databases">
        <title>Nocardia NEAU-351.nov., a novel actinomycete isolated from the cow dung.</title>
        <authorList>
            <person name="Zhang X."/>
        </authorList>
    </citation>
    <scope>NUCLEOTIDE SEQUENCE</scope>
    <source>
        <strain evidence="10">NEAU-351</strain>
    </source>
</reference>
<feature type="region of interest" description="Disordered" evidence="7">
    <location>
        <begin position="1124"/>
        <end position="1175"/>
    </location>
</feature>
<feature type="region of interest" description="Disordered" evidence="7">
    <location>
        <begin position="415"/>
        <end position="687"/>
    </location>
</feature>
<keyword evidence="3" id="KW-0547">Nucleotide-binding</keyword>
<feature type="region of interest" description="Disordered" evidence="7">
    <location>
        <begin position="319"/>
        <end position="373"/>
    </location>
</feature>
<gene>
    <name evidence="10" type="ORF">IT779_15065</name>
</gene>
<protein>
    <recommendedName>
        <fullName evidence="5">UDP-N-acetylglucosamine kinase</fullName>
        <ecNumber evidence="2">2.7.1.176</ecNumber>
    </recommendedName>
    <alternativeName>
        <fullName evidence="5">UDP-N-acetylglucosamine kinase</fullName>
    </alternativeName>
</protein>
<dbReference type="EMBL" id="JADMLG010000005">
    <property type="protein sequence ID" value="MBH0777597.1"/>
    <property type="molecule type" value="Genomic_DNA"/>
</dbReference>
<evidence type="ECO:0000313" key="11">
    <source>
        <dbReference type="Proteomes" id="UP000655751"/>
    </source>
</evidence>
<name>A0A931I9T5_9NOCA</name>
<dbReference type="Gene3D" id="3.40.50.300">
    <property type="entry name" value="P-loop containing nucleotide triphosphate hydrolases"/>
    <property type="match status" value="1"/>
</dbReference>
<evidence type="ECO:0000259" key="9">
    <source>
        <dbReference type="Pfam" id="PF25547"/>
    </source>
</evidence>
<feature type="domain" description="Zeta toxin" evidence="8">
    <location>
        <begin position="897"/>
        <end position="1070"/>
    </location>
</feature>
<dbReference type="PANTHER" id="PTHR31153">
    <property type="entry name" value="CALMODULIN CALCIUM-DEPENDENT NAD KINASE"/>
    <property type="match status" value="1"/>
</dbReference>
<evidence type="ECO:0000313" key="10">
    <source>
        <dbReference type="EMBL" id="MBH0777597.1"/>
    </source>
</evidence>
<dbReference type="InterPro" id="IPR057746">
    <property type="entry name" value="CpnT-like_N"/>
</dbReference>
<evidence type="ECO:0000256" key="1">
    <source>
        <dbReference type="ARBA" id="ARBA00009104"/>
    </source>
</evidence>
<dbReference type="InterPro" id="IPR044802">
    <property type="entry name" value="NADKc-like"/>
</dbReference>
<keyword evidence="11" id="KW-1185">Reference proteome</keyword>
<proteinExistence type="inferred from homology"/>
<feature type="region of interest" description="Disordered" evidence="7">
    <location>
        <begin position="1439"/>
        <end position="1465"/>
    </location>
</feature>
<dbReference type="InterPro" id="IPR027417">
    <property type="entry name" value="P-loop_NTPase"/>
</dbReference>
<feature type="compositionally biased region" description="Basic and acidic residues" evidence="7">
    <location>
        <begin position="1162"/>
        <end position="1175"/>
    </location>
</feature>
<feature type="compositionally biased region" description="Low complexity" evidence="7">
    <location>
        <begin position="1124"/>
        <end position="1139"/>
    </location>
</feature>
<dbReference type="InterPro" id="IPR010488">
    <property type="entry name" value="Zeta_toxin_domain"/>
</dbReference>